<name>A0A7I8KXP3_SPIIN</name>
<dbReference type="Proteomes" id="UP000663760">
    <property type="component" value="Chromosome 9"/>
</dbReference>
<evidence type="ECO:0000313" key="2">
    <source>
        <dbReference type="EMBL" id="CAA7402573.1"/>
    </source>
</evidence>
<dbReference type="PANTHER" id="PTHR36380">
    <property type="entry name" value="BNAA03G58330D PROTEIN"/>
    <property type="match status" value="1"/>
</dbReference>
<accession>A0A7I8KXP3</accession>
<reference evidence="2" key="1">
    <citation type="submission" date="2020-02" db="EMBL/GenBank/DDBJ databases">
        <authorList>
            <person name="Scholz U."/>
            <person name="Mascher M."/>
            <person name="Fiebig A."/>
        </authorList>
    </citation>
    <scope>NUCLEOTIDE SEQUENCE</scope>
</reference>
<dbReference type="PANTHER" id="PTHR36380:SF1">
    <property type="entry name" value="OS01G0755100 PROTEIN"/>
    <property type="match status" value="1"/>
</dbReference>
<dbReference type="OrthoDB" id="602706at2759"/>
<feature type="compositionally biased region" description="Basic and acidic residues" evidence="1">
    <location>
        <begin position="95"/>
        <end position="109"/>
    </location>
</feature>
<proteinExistence type="predicted"/>
<feature type="compositionally biased region" description="Basic and acidic residues" evidence="1">
    <location>
        <begin position="603"/>
        <end position="612"/>
    </location>
</feature>
<organism evidence="2 3">
    <name type="scientific">Spirodela intermedia</name>
    <name type="common">Intermediate duckweed</name>
    <dbReference type="NCBI Taxonomy" id="51605"/>
    <lineage>
        <taxon>Eukaryota</taxon>
        <taxon>Viridiplantae</taxon>
        <taxon>Streptophyta</taxon>
        <taxon>Embryophyta</taxon>
        <taxon>Tracheophyta</taxon>
        <taxon>Spermatophyta</taxon>
        <taxon>Magnoliopsida</taxon>
        <taxon>Liliopsida</taxon>
        <taxon>Araceae</taxon>
        <taxon>Lemnoideae</taxon>
        <taxon>Spirodela</taxon>
    </lineage>
</organism>
<feature type="region of interest" description="Disordered" evidence="1">
    <location>
        <begin position="579"/>
        <end position="614"/>
    </location>
</feature>
<keyword evidence="3" id="KW-1185">Reference proteome</keyword>
<gene>
    <name evidence="2" type="ORF">SI8410_09013251</name>
</gene>
<protein>
    <submittedName>
        <fullName evidence="2">Uncharacterized protein</fullName>
    </submittedName>
</protein>
<evidence type="ECO:0000256" key="1">
    <source>
        <dbReference type="SAM" id="MobiDB-lite"/>
    </source>
</evidence>
<dbReference type="InterPro" id="IPR038777">
    <property type="entry name" value="At4g18490-like"/>
</dbReference>
<dbReference type="EMBL" id="LR746272">
    <property type="protein sequence ID" value="CAA7402573.1"/>
    <property type="molecule type" value="Genomic_DNA"/>
</dbReference>
<dbReference type="AlphaFoldDB" id="A0A7I8KXP3"/>
<feature type="region of interest" description="Disordered" evidence="1">
    <location>
        <begin position="1"/>
        <end position="24"/>
    </location>
</feature>
<evidence type="ECO:0000313" key="3">
    <source>
        <dbReference type="Proteomes" id="UP000663760"/>
    </source>
</evidence>
<feature type="region of interest" description="Disordered" evidence="1">
    <location>
        <begin position="77"/>
        <end position="109"/>
    </location>
</feature>
<sequence length="711" mass="78721">MAESQKEASSATDPKKNSLPEDCNGNDFLVSWNSAAEDKDELGFSTGADPRERMKFFDFGKLDDFEFDAEFGKVPSFKLDMPDLDFSSPKKRSAKSKERSRGEAISEKPERKANFSFSFDFNELDSFDIDTNLIKEENKLNKINENEGSDIFVNESKNFQKSGIANCFNRDASLGSKVELDTRNEWASSSPAELDQSGLPKELWASPLKPKISSNGSNHETYHPEQTLMVGSKILNAGKLVQETSVQSSDFLRQSANLQIQTASLSSVTVDEHCQTIGSSSATLDANSDEQNDNNCMRLEGSSQSKANSPVRAHDPQCLTAFSTENSLRAENVPEKNQVDKNSVGQESVVFCEPQKIQKVMEENSLAPVCDKFSVGGTSNRDQRNAGSKLQLSLIRDSKCEQFAATKDNGSTSLQLLLRNKTEATGPKVNSSITPKQLYAICNRKMETTSTRHYNLQGEHTGHGEQSGSYGGAFNRSFDLSMKIVPLTAKIHILLSGLQYSKTCFNQWTSKHHKYSKKSDAVIIETKSEVNSKGNKAETLTSPLASHSVTLEKRVVWSPSLKRKSIEVDPAAVKFSKRVLQSPSEGRQKETSGGSYGDADLDDQNRSVDAHQESSAMDFEVPLLNENDGNIEKAEACTKELENICSMLRRKHEEAKELLVRAIVTNNSLLMLDHPLYEEKISFLLCSLHQFANILALQRLAGASLSKKYDA</sequence>